<evidence type="ECO:0000256" key="1">
    <source>
        <dbReference type="ARBA" id="ARBA00004167"/>
    </source>
</evidence>
<keyword evidence="13" id="KW-1185">Reference proteome</keyword>
<evidence type="ECO:0000256" key="10">
    <source>
        <dbReference type="SAM" id="Phobius"/>
    </source>
</evidence>
<evidence type="ECO:0000256" key="7">
    <source>
        <dbReference type="ARBA" id="ARBA00029829"/>
    </source>
</evidence>
<reference evidence="12 13" key="1">
    <citation type="submission" date="2020-08" db="EMBL/GenBank/DDBJ databases">
        <title>Genomic Encyclopedia of Type Strains, Phase IV (KMG-IV): sequencing the most valuable type-strain genomes for metagenomic binning, comparative biology and taxonomic classification.</title>
        <authorList>
            <person name="Goeker M."/>
        </authorList>
    </citation>
    <scope>NUCLEOTIDE SEQUENCE [LARGE SCALE GENOMIC DNA]</scope>
    <source>
        <strain evidence="12 13">DSM 102238</strain>
    </source>
</reference>
<dbReference type="GO" id="GO:0006417">
    <property type="term" value="P:regulation of translation"/>
    <property type="evidence" value="ECO:0007669"/>
    <property type="project" value="TreeGrafter"/>
</dbReference>
<dbReference type="Gene3D" id="1.10.10.1320">
    <property type="entry name" value="Anti-sigma factor, zinc-finger domain"/>
    <property type="match status" value="1"/>
</dbReference>
<keyword evidence="3" id="KW-1003">Cell membrane</keyword>
<organism evidence="12 13">
    <name type="scientific">Aureimonas pseudogalii</name>
    <dbReference type="NCBI Taxonomy" id="1744844"/>
    <lineage>
        <taxon>Bacteria</taxon>
        <taxon>Pseudomonadati</taxon>
        <taxon>Pseudomonadota</taxon>
        <taxon>Alphaproteobacteria</taxon>
        <taxon>Hyphomicrobiales</taxon>
        <taxon>Aurantimonadaceae</taxon>
        <taxon>Aureimonas</taxon>
    </lineage>
</organism>
<keyword evidence="4 10" id="KW-0812">Transmembrane</keyword>
<dbReference type="GO" id="GO:0005886">
    <property type="term" value="C:plasma membrane"/>
    <property type="evidence" value="ECO:0007669"/>
    <property type="project" value="UniProtKB-SubCell"/>
</dbReference>
<evidence type="ECO:0000256" key="3">
    <source>
        <dbReference type="ARBA" id="ARBA00022475"/>
    </source>
</evidence>
<evidence type="ECO:0000256" key="6">
    <source>
        <dbReference type="ARBA" id="ARBA00023136"/>
    </source>
</evidence>
<evidence type="ECO:0000256" key="5">
    <source>
        <dbReference type="ARBA" id="ARBA00022989"/>
    </source>
</evidence>
<evidence type="ECO:0000313" key="12">
    <source>
        <dbReference type="EMBL" id="MBB4000035.1"/>
    </source>
</evidence>
<dbReference type="PANTHER" id="PTHR37461:SF1">
    <property type="entry name" value="ANTI-SIGMA-K FACTOR RSKA"/>
    <property type="match status" value="1"/>
</dbReference>
<evidence type="ECO:0000259" key="11">
    <source>
        <dbReference type="Pfam" id="PF10099"/>
    </source>
</evidence>
<evidence type="ECO:0000313" key="13">
    <source>
        <dbReference type="Proteomes" id="UP000542776"/>
    </source>
</evidence>
<dbReference type="InterPro" id="IPR041916">
    <property type="entry name" value="Anti_sigma_zinc_sf"/>
</dbReference>
<feature type="domain" description="Anti-sigma K factor RskA C-terminal" evidence="11">
    <location>
        <begin position="102"/>
        <end position="232"/>
    </location>
</feature>
<gene>
    <name evidence="12" type="ORF">GGR04_003909</name>
</gene>
<comment type="subcellular location">
    <subcellularLocation>
        <location evidence="2">Cell membrane</location>
    </subcellularLocation>
    <subcellularLocation>
        <location evidence="1">Membrane</location>
        <topology evidence="1">Single-pass membrane protein</topology>
    </subcellularLocation>
</comment>
<proteinExistence type="predicted"/>
<accession>A0A7W6MLP4</accession>
<evidence type="ECO:0000256" key="2">
    <source>
        <dbReference type="ARBA" id="ARBA00004236"/>
    </source>
</evidence>
<dbReference type="PANTHER" id="PTHR37461">
    <property type="entry name" value="ANTI-SIGMA-K FACTOR RSKA"/>
    <property type="match status" value="1"/>
</dbReference>
<name>A0A7W6MLP4_9HYPH</name>
<protein>
    <recommendedName>
        <fullName evidence="8">Regulator of SigK</fullName>
    </recommendedName>
    <alternativeName>
        <fullName evidence="7">Sigma-K anti-sigma factor RskA</fullName>
    </alternativeName>
</protein>
<dbReference type="Pfam" id="PF10099">
    <property type="entry name" value="RskA_C"/>
    <property type="match status" value="1"/>
</dbReference>
<dbReference type="InterPro" id="IPR051474">
    <property type="entry name" value="Anti-sigma-K/W_factor"/>
</dbReference>
<dbReference type="RefSeq" id="WP_183201539.1">
    <property type="nucleotide sequence ID" value="NZ_JACIEK010000014.1"/>
</dbReference>
<sequence>MSATGERDDEALAAEYALGVLSARERRAAERRMREDAAFAAEVDGWTAHLAPLAATLAPVEPPAGLWRAIEAELPHGASAPIAAPAVPGRRLVSALWQWLAVGASAVALASLVGLAVIAQAPTHASPMMTASIAAADGLPLFTAVIDAGTGQAMLVPIRVDAAGGVVPELWLVPAGGTPISLGLLDAARPLRIDLRSGHMDDMGMMSAPDAALAVSMEPAGGSPTGQPTGPVVGQGLLRSV</sequence>
<dbReference type="Proteomes" id="UP000542776">
    <property type="component" value="Unassembled WGS sequence"/>
</dbReference>
<evidence type="ECO:0000256" key="4">
    <source>
        <dbReference type="ARBA" id="ARBA00022692"/>
    </source>
</evidence>
<feature type="transmembrane region" description="Helical" evidence="10">
    <location>
        <begin position="96"/>
        <end position="119"/>
    </location>
</feature>
<dbReference type="InterPro" id="IPR018764">
    <property type="entry name" value="RskA_C"/>
</dbReference>
<feature type="region of interest" description="Disordered" evidence="9">
    <location>
        <begin position="218"/>
        <end position="241"/>
    </location>
</feature>
<comment type="caution">
    <text evidence="12">The sequence shown here is derived from an EMBL/GenBank/DDBJ whole genome shotgun (WGS) entry which is preliminary data.</text>
</comment>
<keyword evidence="5 10" id="KW-1133">Transmembrane helix</keyword>
<dbReference type="GO" id="GO:0016989">
    <property type="term" value="F:sigma factor antagonist activity"/>
    <property type="evidence" value="ECO:0007669"/>
    <property type="project" value="TreeGrafter"/>
</dbReference>
<dbReference type="AlphaFoldDB" id="A0A7W6MLP4"/>
<evidence type="ECO:0000256" key="8">
    <source>
        <dbReference type="ARBA" id="ARBA00030803"/>
    </source>
</evidence>
<dbReference type="EMBL" id="JACIEK010000014">
    <property type="protein sequence ID" value="MBB4000035.1"/>
    <property type="molecule type" value="Genomic_DNA"/>
</dbReference>
<evidence type="ECO:0000256" key="9">
    <source>
        <dbReference type="SAM" id="MobiDB-lite"/>
    </source>
</evidence>
<keyword evidence="6 10" id="KW-0472">Membrane</keyword>